<evidence type="ECO:0000313" key="4">
    <source>
        <dbReference type="Proteomes" id="UP000070810"/>
    </source>
</evidence>
<evidence type="ECO:0000313" key="3">
    <source>
        <dbReference type="EMBL" id="KTR86047.1"/>
    </source>
</evidence>
<gene>
    <name evidence="3" type="ORF">NS354_06800</name>
</gene>
<feature type="transmembrane region" description="Helical" evidence="1">
    <location>
        <begin position="82"/>
        <end position="105"/>
    </location>
</feature>
<feature type="transmembrane region" description="Helical" evidence="1">
    <location>
        <begin position="144"/>
        <end position="160"/>
    </location>
</feature>
<dbReference type="PANTHER" id="PTHR37312">
    <property type="entry name" value="MEMBRANE-BOUND ACYLTRANSFERASE YKRP-RELATED"/>
    <property type="match status" value="1"/>
</dbReference>
<accession>A0A147ENK9</accession>
<dbReference type="EMBL" id="LDRK01000031">
    <property type="protein sequence ID" value="KTR86047.1"/>
    <property type="molecule type" value="Genomic_DNA"/>
</dbReference>
<dbReference type="InterPro" id="IPR052734">
    <property type="entry name" value="Nod_factor_acetyltransferase"/>
</dbReference>
<evidence type="ECO:0000256" key="1">
    <source>
        <dbReference type="SAM" id="Phobius"/>
    </source>
</evidence>
<feature type="transmembrane region" description="Helical" evidence="1">
    <location>
        <begin position="166"/>
        <end position="182"/>
    </location>
</feature>
<feature type="transmembrane region" description="Helical" evidence="1">
    <location>
        <begin position="26"/>
        <end position="43"/>
    </location>
</feature>
<dbReference type="RefSeq" id="WP_058593817.1">
    <property type="nucleotide sequence ID" value="NZ_LDRK01000031.1"/>
</dbReference>
<dbReference type="Pfam" id="PF01757">
    <property type="entry name" value="Acyl_transf_3"/>
    <property type="match status" value="1"/>
</dbReference>
<feature type="transmembrane region" description="Helical" evidence="1">
    <location>
        <begin position="120"/>
        <end position="137"/>
    </location>
</feature>
<protein>
    <submittedName>
        <fullName evidence="3">Membrane protein</fullName>
    </submittedName>
</protein>
<feature type="transmembrane region" description="Helical" evidence="1">
    <location>
        <begin position="202"/>
        <end position="221"/>
    </location>
</feature>
<sequence>MGTPTTAPTTARAGAPRVALWDNARFALIALVVVGHMISTVRLDTALAYGVYTYIFLFHMPALIALSGYFSRADASTKTIRATVQLIVLWVMWEGIWVAIGFAAVDETPAESFLVSPSWTLWYLVTIVTMRILLPYLAQLRHPLLVSIAIALAGGVIPVIGTEFSAARTLTFLPFFIAGWLARTRGWLDGDWFTAPRRRLRAASWALLSAVAAGFVVLPQLRSWWLLDGWLTWRDGYARRFSEAPIGDWAPHHWVETTLGGIAVTALLLLLAAAMTLAVLVVTPRRRLVTTDWGARTLSVYLLHGPIVWGLRELGVIETVGALGAPGVVILSIGAVLLAALLALAPVERAFRWVLAPHVDRLFRDARREPDRGAA</sequence>
<proteinExistence type="predicted"/>
<dbReference type="Proteomes" id="UP000070810">
    <property type="component" value="Unassembled WGS sequence"/>
</dbReference>
<keyword evidence="1" id="KW-0472">Membrane</keyword>
<comment type="caution">
    <text evidence="3">The sequence shown here is derived from an EMBL/GenBank/DDBJ whole genome shotgun (WGS) entry which is preliminary data.</text>
</comment>
<dbReference type="PATRIC" id="fig|1079994.3.peg.1477"/>
<keyword evidence="4" id="KW-1185">Reference proteome</keyword>
<dbReference type="OrthoDB" id="6623990at2"/>
<dbReference type="GO" id="GO:0016747">
    <property type="term" value="F:acyltransferase activity, transferring groups other than amino-acyl groups"/>
    <property type="evidence" value="ECO:0007669"/>
    <property type="project" value="InterPro"/>
</dbReference>
<name>A0A147ENK9_9MICO</name>
<evidence type="ECO:0000259" key="2">
    <source>
        <dbReference type="Pfam" id="PF01757"/>
    </source>
</evidence>
<feature type="transmembrane region" description="Helical" evidence="1">
    <location>
        <begin position="259"/>
        <end position="281"/>
    </location>
</feature>
<organism evidence="3 4">
    <name type="scientific">Leucobacter chromiiresistens</name>
    <dbReference type="NCBI Taxonomy" id="1079994"/>
    <lineage>
        <taxon>Bacteria</taxon>
        <taxon>Bacillati</taxon>
        <taxon>Actinomycetota</taxon>
        <taxon>Actinomycetes</taxon>
        <taxon>Micrococcales</taxon>
        <taxon>Microbacteriaceae</taxon>
        <taxon>Leucobacter</taxon>
    </lineage>
</organism>
<dbReference type="AlphaFoldDB" id="A0A147ENK9"/>
<keyword evidence="1" id="KW-0812">Transmembrane</keyword>
<feature type="domain" description="Acyltransferase 3" evidence="2">
    <location>
        <begin position="21"/>
        <end position="343"/>
    </location>
</feature>
<feature type="transmembrane region" description="Helical" evidence="1">
    <location>
        <begin position="293"/>
        <end position="311"/>
    </location>
</feature>
<dbReference type="InterPro" id="IPR002656">
    <property type="entry name" value="Acyl_transf_3_dom"/>
</dbReference>
<dbReference type="PANTHER" id="PTHR37312:SF1">
    <property type="entry name" value="MEMBRANE-BOUND ACYLTRANSFERASE YKRP-RELATED"/>
    <property type="match status" value="1"/>
</dbReference>
<feature type="transmembrane region" description="Helical" evidence="1">
    <location>
        <begin position="49"/>
        <end position="70"/>
    </location>
</feature>
<keyword evidence="1" id="KW-1133">Transmembrane helix</keyword>
<feature type="transmembrane region" description="Helical" evidence="1">
    <location>
        <begin position="323"/>
        <end position="345"/>
    </location>
</feature>
<reference evidence="3 4" key="1">
    <citation type="journal article" date="2016" name="Front. Microbiol.">
        <title>Genomic Resource of Rice Seed Associated Bacteria.</title>
        <authorList>
            <person name="Midha S."/>
            <person name="Bansal K."/>
            <person name="Sharma S."/>
            <person name="Kumar N."/>
            <person name="Patil P.P."/>
            <person name="Chaudhry V."/>
            <person name="Patil P.B."/>
        </authorList>
    </citation>
    <scope>NUCLEOTIDE SEQUENCE [LARGE SCALE GENOMIC DNA]</scope>
    <source>
        <strain evidence="3 4">NS354</strain>
    </source>
</reference>